<gene>
    <name evidence="1" type="primary">SSCI69160.1</name>
</gene>
<evidence type="ECO:0000313" key="1">
    <source>
        <dbReference type="EMBL" id="CDS01554.1"/>
    </source>
</evidence>
<reference evidence="2" key="1">
    <citation type="submission" date="2014-06" db="EMBL/GenBank/DDBJ databases">
        <authorList>
            <person name="Berkman P.J."/>
        </authorList>
    </citation>
    <scope>NUCLEOTIDE SEQUENCE [LARGE SCALE GENOMIC DNA]</scope>
</reference>
<protein>
    <submittedName>
        <fullName evidence="1">Uncharacterized protein</fullName>
    </submittedName>
</protein>
<dbReference type="Proteomes" id="UP000242770">
    <property type="component" value="Unassembled WGS sequence"/>
</dbReference>
<sequence>YPKSAAHFPSQYSASPNAQPIHIITSTTQRRCLLAIDPLSIRLSTSHPLSFASLKHRNERLLTTHSR</sequence>
<organism evidence="1 2">
    <name type="scientific">Sporisorium scitamineum</name>
    <dbReference type="NCBI Taxonomy" id="49012"/>
    <lineage>
        <taxon>Eukaryota</taxon>
        <taxon>Fungi</taxon>
        <taxon>Dikarya</taxon>
        <taxon>Basidiomycota</taxon>
        <taxon>Ustilaginomycotina</taxon>
        <taxon>Ustilaginomycetes</taxon>
        <taxon>Ustilaginales</taxon>
        <taxon>Ustilaginaceae</taxon>
        <taxon>Sporisorium</taxon>
    </lineage>
</organism>
<proteinExistence type="predicted"/>
<name>A0A0F7S2L9_9BASI</name>
<dbReference type="AlphaFoldDB" id="A0A0F7S2L9"/>
<accession>A0A0F7S2L9</accession>
<evidence type="ECO:0000313" key="2">
    <source>
        <dbReference type="Proteomes" id="UP000242770"/>
    </source>
</evidence>
<dbReference type="EMBL" id="CCFA01004127">
    <property type="protein sequence ID" value="CDS01554.1"/>
    <property type="molecule type" value="Genomic_DNA"/>
</dbReference>
<keyword evidence="2" id="KW-1185">Reference proteome</keyword>
<feature type="non-terminal residue" evidence="1">
    <location>
        <position position="1"/>
    </location>
</feature>